<evidence type="ECO:0000313" key="4">
    <source>
        <dbReference type="Proteomes" id="UP000708148"/>
    </source>
</evidence>
<accession>A0A8S1J203</accession>
<feature type="region of interest" description="Disordered" evidence="1">
    <location>
        <begin position="135"/>
        <end position="168"/>
    </location>
</feature>
<gene>
    <name evidence="3" type="ORF">OSTQU699_LOCUS2977</name>
</gene>
<dbReference type="Proteomes" id="UP000708148">
    <property type="component" value="Unassembled WGS sequence"/>
</dbReference>
<feature type="domain" description="Alfin N-terminal" evidence="2">
    <location>
        <begin position="8"/>
        <end position="133"/>
    </location>
</feature>
<dbReference type="AlphaFoldDB" id="A0A8S1J203"/>
<organism evidence="3 4">
    <name type="scientific">Ostreobium quekettii</name>
    <dbReference type="NCBI Taxonomy" id="121088"/>
    <lineage>
        <taxon>Eukaryota</taxon>
        <taxon>Viridiplantae</taxon>
        <taxon>Chlorophyta</taxon>
        <taxon>core chlorophytes</taxon>
        <taxon>Ulvophyceae</taxon>
        <taxon>TCBD clade</taxon>
        <taxon>Bryopsidales</taxon>
        <taxon>Ostreobineae</taxon>
        <taxon>Ostreobiaceae</taxon>
        <taxon>Ostreobium</taxon>
    </lineage>
</organism>
<dbReference type="GO" id="GO:0006355">
    <property type="term" value="P:regulation of DNA-templated transcription"/>
    <property type="evidence" value="ECO:0007669"/>
    <property type="project" value="InterPro"/>
</dbReference>
<dbReference type="Pfam" id="PF12165">
    <property type="entry name" value="Alfin"/>
    <property type="match status" value="1"/>
</dbReference>
<dbReference type="GO" id="GO:0003712">
    <property type="term" value="F:transcription coregulator activity"/>
    <property type="evidence" value="ECO:0007669"/>
    <property type="project" value="TreeGrafter"/>
</dbReference>
<reference evidence="3" key="1">
    <citation type="submission" date="2020-12" db="EMBL/GenBank/DDBJ databases">
        <authorList>
            <person name="Iha C."/>
        </authorList>
    </citation>
    <scope>NUCLEOTIDE SEQUENCE</scope>
</reference>
<evidence type="ECO:0000259" key="2">
    <source>
        <dbReference type="Pfam" id="PF12165"/>
    </source>
</evidence>
<dbReference type="GO" id="GO:0042393">
    <property type="term" value="F:histone binding"/>
    <property type="evidence" value="ECO:0007669"/>
    <property type="project" value="InterPro"/>
</dbReference>
<protein>
    <recommendedName>
        <fullName evidence="2">Alfin N-terminal domain-containing protein</fullName>
    </recommendedName>
</protein>
<evidence type="ECO:0000256" key="1">
    <source>
        <dbReference type="SAM" id="MobiDB-lite"/>
    </source>
</evidence>
<dbReference type="PANTHER" id="PTHR12321">
    <property type="entry name" value="CPG BINDING PROTEIN"/>
    <property type="match status" value="1"/>
</dbReference>
<proteinExistence type="predicted"/>
<dbReference type="InterPro" id="IPR045104">
    <property type="entry name" value="Alfin"/>
</dbReference>
<dbReference type="OrthoDB" id="436852at2759"/>
<dbReference type="EMBL" id="CAJHUC010000685">
    <property type="protein sequence ID" value="CAD7697616.1"/>
    <property type="molecule type" value="Genomic_DNA"/>
</dbReference>
<dbReference type="GO" id="GO:0005634">
    <property type="term" value="C:nucleus"/>
    <property type="evidence" value="ECO:0007669"/>
    <property type="project" value="TreeGrafter"/>
</dbReference>
<evidence type="ECO:0000313" key="3">
    <source>
        <dbReference type="EMBL" id="CAD7697616.1"/>
    </source>
</evidence>
<dbReference type="PANTHER" id="PTHR12321:SF98">
    <property type="entry name" value="PHD FINGER PROTEIN ALFIN-LIKE 5"/>
    <property type="match status" value="1"/>
</dbReference>
<comment type="caution">
    <text evidence="3">The sequence shown here is derived from an EMBL/GenBank/DDBJ whole genome shotgun (WGS) entry which is preliminary data.</text>
</comment>
<keyword evidence="4" id="KW-1185">Reference proteome</keyword>
<name>A0A8S1J203_9CHLO</name>
<dbReference type="InterPro" id="IPR021998">
    <property type="entry name" value="Alfin_N"/>
</dbReference>
<sequence>MMNDHPKTVEEIFEDFQGRRAGLLRALTDELDDFYQQCDPERENLCLYGERDGSWQVDLPAEEVPPELPEPCLGINFARDGMQKKDWLALVAVHSDSWLYAVAFYYGAKLDQNDRLKLFRTINNYATLFETVTGRASRPRTGGPGSKRKKPDSGLPAQASESPLPTGRLLVHDDITPALKGRDAELFWPDDRLWYLVQIQNINARSKSARIAYTSGETEDLDLEDIIREGHMSLIPEG</sequence>
<dbReference type="GO" id="GO:0000976">
    <property type="term" value="F:transcription cis-regulatory region binding"/>
    <property type="evidence" value="ECO:0007669"/>
    <property type="project" value="TreeGrafter"/>
</dbReference>